<keyword evidence="3" id="KW-0804">Transcription</keyword>
<dbReference type="Proteomes" id="UP001230908">
    <property type="component" value="Unassembled WGS sequence"/>
</dbReference>
<sequence length="146" mass="15678">MGALILLLVASGHQVSEIAEMLAISPGTVENHKRRVYAKLNATSAAHAVARAASLGIIDSTPPQRAAQPADRPWLDGGHPPLAVVVGHASAVLDRVVTTLIGQRLAVVREHCPQSAPQIHWHRSHRGPVVRVLVDPTTCWSTRTWP</sequence>
<reference evidence="5 6" key="1">
    <citation type="submission" date="2023-08" db="EMBL/GenBank/DDBJ databases">
        <title>Phytohabitans sansha sp. nov., isolated from marine sediment.</title>
        <authorList>
            <person name="Zhao Y."/>
            <person name="Yi K."/>
        </authorList>
    </citation>
    <scope>NUCLEOTIDE SEQUENCE [LARGE SCALE GENOMIC DNA]</scope>
    <source>
        <strain evidence="5 6">ZYX-F-186</strain>
    </source>
</reference>
<keyword evidence="1" id="KW-0805">Transcription regulation</keyword>
<organism evidence="5 6">
    <name type="scientific">Phytohabitans maris</name>
    <dbReference type="NCBI Taxonomy" id="3071409"/>
    <lineage>
        <taxon>Bacteria</taxon>
        <taxon>Bacillati</taxon>
        <taxon>Actinomycetota</taxon>
        <taxon>Actinomycetes</taxon>
        <taxon>Micromonosporales</taxon>
        <taxon>Micromonosporaceae</taxon>
    </lineage>
</organism>
<dbReference type="RefSeq" id="WP_308715599.1">
    <property type="nucleotide sequence ID" value="NZ_JAVHUY010000029.1"/>
</dbReference>
<dbReference type="InterPro" id="IPR016032">
    <property type="entry name" value="Sig_transdc_resp-reg_C-effctor"/>
</dbReference>
<evidence type="ECO:0000313" key="5">
    <source>
        <dbReference type="EMBL" id="MDQ7908331.1"/>
    </source>
</evidence>
<dbReference type="Pfam" id="PF00196">
    <property type="entry name" value="GerE"/>
    <property type="match status" value="1"/>
</dbReference>
<evidence type="ECO:0000256" key="2">
    <source>
        <dbReference type="ARBA" id="ARBA00023125"/>
    </source>
</evidence>
<evidence type="ECO:0000313" key="6">
    <source>
        <dbReference type="Proteomes" id="UP001230908"/>
    </source>
</evidence>
<dbReference type="InterPro" id="IPR036388">
    <property type="entry name" value="WH-like_DNA-bd_sf"/>
</dbReference>
<dbReference type="InterPro" id="IPR000792">
    <property type="entry name" value="Tscrpt_reg_LuxR_C"/>
</dbReference>
<dbReference type="PANTHER" id="PTHR44688">
    <property type="entry name" value="DNA-BINDING TRANSCRIPTIONAL ACTIVATOR DEVR_DOSR"/>
    <property type="match status" value="1"/>
</dbReference>
<keyword evidence="6" id="KW-1185">Reference proteome</keyword>
<dbReference type="PRINTS" id="PR00038">
    <property type="entry name" value="HTHLUXR"/>
</dbReference>
<proteinExistence type="predicted"/>
<protein>
    <submittedName>
        <fullName evidence="5">Helix-turn-helix transcriptional regulator</fullName>
    </submittedName>
</protein>
<keyword evidence="2" id="KW-0238">DNA-binding</keyword>
<name>A0ABU0ZNS5_9ACTN</name>
<gene>
    <name evidence="5" type="ORF">RB614_27770</name>
</gene>
<evidence type="ECO:0000259" key="4">
    <source>
        <dbReference type="PROSITE" id="PS50043"/>
    </source>
</evidence>
<dbReference type="SMART" id="SM00421">
    <property type="entry name" value="HTH_LUXR"/>
    <property type="match status" value="1"/>
</dbReference>
<feature type="domain" description="HTH luxR-type" evidence="4">
    <location>
        <begin position="1"/>
        <end position="56"/>
    </location>
</feature>
<dbReference type="EMBL" id="JAVHUY010000029">
    <property type="protein sequence ID" value="MDQ7908331.1"/>
    <property type="molecule type" value="Genomic_DNA"/>
</dbReference>
<evidence type="ECO:0000256" key="3">
    <source>
        <dbReference type="ARBA" id="ARBA00023163"/>
    </source>
</evidence>
<evidence type="ECO:0000256" key="1">
    <source>
        <dbReference type="ARBA" id="ARBA00023015"/>
    </source>
</evidence>
<dbReference type="PANTHER" id="PTHR44688:SF16">
    <property type="entry name" value="DNA-BINDING TRANSCRIPTIONAL ACTIVATOR DEVR_DOSR"/>
    <property type="match status" value="1"/>
</dbReference>
<dbReference type="SUPFAM" id="SSF46894">
    <property type="entry name" value="C-terminal effector domain of the bipartite response regulators"/>
    <property type="match status" value="1"/>
</dbReference>
<accession>A0ABU0ZNS5</accession>
<dbReference type="PROSITE" id="PS50043">
    <property type="entry name" value="HTH_LUXR_2"/>
    <property type="match status" value="1"/>
</dbReference>
<comment type="caution">
    <text evidence="5">The sequence shown here is derived from an EMBL/GenBank/DDBJ whole genome shotgun (WGS) entry which is preliminary data.</text>
</comment>
<dbReference type="CDD" id="cd06170">
    <property type="entry name" value="LuxR_C_like"/>
    <property type="match status" value="1"/>
</dbReference>
<dbReference type="PROSITE" id="PS00622">
    <property type="entry name" value="HTH_LUXR_1"/>
    <property type="match status" value="1"/>
</dbReference>
<dbReference type="Gene3D" id="1.10.10.10">
    <property type="entry name" value="Winged helix-like DNA-binding domain superfamily/Winged helix DNA-binding domain"/>
    <property type="match status" value="1"/>
</dbReference>